<protein>
    <submittedName>
        <fullName evidence="2">Uncharacterized protein</fullName>
    </submittedName>
</protein>
<feature type="chain" id="PRO_5042288187" evidence="1">
    <location>
        <begin position="22"/>
        <end position="289"/>
    </location>
</feature>
<gene>
    <name evidence="2" type="ORF">HDU87_002687</name>
</gene>
<evidence type="ECO:0000313" key="2">
    <source>
        <dbReference type="EMBL" id="KAJ3185121.1"/>
    </source>
</evidence>
<sequence length="289" mass="31449">MGILNKWLLLFLHSQLDLAAAAAKHANAEQHLLLPHSQNQLFTWPVRSPTLTLKKRGQVRKITSYKPDGPVPITMDIGDETHQIECAFAKDCIDAYNAERAASLLCPLPPITTLRGAILVLHTAHLVITRPRNSRVARTLLVIESFTFIGNHGCEPTSRAEHVDDVRSVAARLALVAAWVDPIADVSIPQSLPPEALVLQSRGKENEDMVVGMRPVVVGEGSSDARGPFRLSISIDEPESAAAKATPPAPRASLLMQKEKAQVDFSDAAGHAALCHDEWELQIVVSDED</sequence>
<name>A0AAD5XRA1_9FUNG</name>
<keyword evidence="1" id="KW-0732">Signal</keyword>
<dbReference type="Proteomes" id="UP001212152">
    <property type="component" value="Unassembled WGS sequence"/>
</dbReference>
<dbReference type="AlphaFoldDB" id="A0AAD5XRA1"/>
<keyword evidence="3" id="KW-1185">Reference proteome</keyword>
<evidence type="ECO:0000256" key="1">
    <source>
        <dbReference type="SAM" id="SignalP"/>
    </source>
</evidence>
<comment type="caution">
    <text evidence="2">The sequence shown here is derived from an EMBL/GenBank/DDBJ whole genome shotgun (WGS) entry which is preliminary data.</text>
</comment>
<evidence type="ECO:0000313" key="3">
    <source>
        <dbReference type="Proteomes" id="UP001212152"/>
    </source>
</evidence>
<dbReference type="EMBL" id="JADGJQ010000002">
    <property type="protein sequence ID" value="KAJ3185121.1"/>
    <property type="molecule type" value="Genomic_DNA"/>
</dbReference>
<reference evidence="2" key="1">
    <citation type="submission" date="2020-05" db="EMBL/GenBank/DDBJ databases">
        <title>Phylogenomic resolution of chytrid fungi.</title>
        <authorList>
            <person name="Stajich J.E."/>
            <person name="Amses K."/>
            <person name="Simmons R."/>
            <person name="Seto K."/>
            <person name="Myers J."/>
            <person name="Bonds A."/>
            <person name="Quandt C.A."/>
            <person name="Barry K."/>
            <person name="Liu P."/>
            <person name="Grigoriev I."/>
            <person name="Longcore J.E."/>
            <person name="James T.Y."/>
        </authorList>
    </citation>
    <scope>NUCLEOTIDE SEQUENCE</scope>
    <source>
        <strain evidence="2">JEL0379</strain>
    </source>
</reference>
<accession>A0AAD5XRA1</accession>
<feature type="signal peptide" evidence="1">
    <location>
        <begin position="1"/>
        <end position="21"/>
    </location>
</feature>
<proteinExistence type="predicted"/>
<organism evidence="2 3">
    <name type="scientific">Geranomyces variabilis</name>
    <dbReference type="NCBI Taxonomy" id="109894"/>
    <lineage>
        <taxon>Eukaryota</taxon>
        <taxon>Fungi</taxon>
        <taxon>Fungi incertae sedis</taxon>
        <taxon>Chytridiomycota</taxon>
        <taxon>Chytridiomycota incertae sedis</taxon>
        <taxon>Chytridiomycetes</taxon>
        <taxon>Spizellomycetales</taxon>
        <taxon>Powellomycetaceae</taxon>
        <taxon>Geranomyces</taxon>
    </lineage>
</organism>